<dbReference type="Proteomes" id="UP001262889">
    <property type="component" value="Unassembled WGS sequence"/>
</dbReference>
<evidence type="ECO:0000256" key="1">
    <source>
        <dbReference type="SAM" id="SignalP"/>
    </source>
</evidence>
<evidence type="ECO:0000313" key="2">
    <source>
        <dbReference type="EMBL" id="MDT0644268.1"/>
    </source>
</evidence>
<dbReference type="RefSeq" id="WP_311535885.1">
    <property type="nucleotide sequence ID" value="NZ_JAVRHQ010000023.1"/>
</dbReference>
<feature type="chain" id="PRO_5047375983" evidence="1">
    <location>
        <begin position="25"/>
        <end position="498"/>
    </location>
</feature>
<proteinExistence type="predicted"/>
<keyword evidence="1" id="KW-0732">Signal</keyword>
<sequence length="498" mass="55155">MKHFRITLMSIAMMALLFSSCSKEESEGMDETSQKASLSFGATLNDLLNRRADTKQHFSDLPECSDAAPASVMVVLSSGGVEMDPVTLDVLSDDLDDDGMMDYYTDYSDDLELTPGTYELEEFIVYDAEDNIIWIAPIDDDDSGEFDGYVVDALPITINLGAGVKKYVDVEVLCYDQRVVNQYGYLFFDFEGKEIIDFCIFGNFCPPNGRHYVASYSVDVWNYVDGETTEQLYDDVTAEVVMDANGDYMANPVCFQLPDGEGDDEYYFEITIHETDEYSTTERIIRAGTITDTEVRSFFDGDDNLEYYHFFYGGCNQPDNPPVFPDPQDEAMNYKACLKDLNDSGAIAFSYARLEGNTLFTSVLAYNVEPGEMHPQHIHGFTEGSDVEEMGASCPDMSDDAIVNGGNNNGFIEIGEGASDYGPVQLALTTDGTNFPVATGGMYFYERTYNLSNADLELVTPLDKKVVVIHGLDVDLDGVGGEEYEASLPIACGAYIMQ</sequence>
<name>A0ABU3CD48_9FLAO</name>
<gene>
    <name evidence="2" type="ORF">RM553_15630</name>
</gene>
<protein>
    <submittedName>
        <fullName evidence="2">Uncharacterized protein</fullName>
    </submittedName>
</protein>
<organism evidence="2 3">
    <name type="scientific">Autumnicola tepida</name>
    <dbReference type="NCBI Taxonomy" id="3075595"/>
    <lineage>
        <taxon>Bacteria</taxon>
        <taxon>Pseudomonadati</taxon>
        <taxon>Bacteroidota</taxon>
        <taxon>Flavobacteriia</taxon>
        <taxon>Flavobacteriales</taxon>
        <taxon>Flavobacteriaceae</taxon>
        <taxon>Autumnicola</taxon>
    </lineage>
</organism>
<keyword evidence="3" id="KW-1185">Reference proteome</keyword>
<dbReference type="PROSITE" id="PS51257">
    <property type="entry name" value="PROKAR_LIPOPROTEIN"/>
    <property type="match status" value="1"/>
</dbReference>
<reference evidence="2 3" key="1">
    <citation type="submission" date="2023-09" db="EMBL/GenBank/DDBJ databases">
        <authorList>
            <person name="Rey-Velasco X."/>
        </authorList>
    </citation>
    <scope>NUCLEOTIDE SEQUENCE [LARGE SCALE GENOMIC DNA]</scope>
    <source>
        <strain evidence="2 3">F363</strain>
    </source>
</reference>
<feature type="signal peptide" evidence="1">
    <location>
        <begin position="1"/>
        <end position="24"/>
    </location>
</feature>
<dbReference type="EMBL" id="JAVRHQ010000023">
    <property type="protein sequence ID" value="MDT0644268.1"/>
    <property type="molecule type" value="Genomic_DNA"/>
</dbReference>
<comment type="caution">
    <text evidence="2">The sequence shown here is derived from an EMBL/GenBank/DDBJ whole genome shotgun (WGS) entry which is preliminary data.</text>
</comment>
<evidence type="ECO:0000313" key="3">
    <source>
        <dbReference type="Proteomes" id="UP001262889"/>
    </source>
</evidence>
<accession>A0ABU3CD48</accession>